<gene>
    <name evidence="2" type="ORF">B0G62_101321</name>
</gene>
<dbReference type="InterPro" id="IPR016040">
    <property type="entry name" value="NAD(P)-bd_dom"/>
</dbReference>
<dbReference type="Proteomes" id="UP000237381">
    <property type="component" value="Unassembled WGS sequence"/>
</dbReference>
<organism evidence="2 3">
    <name type="scientific">Paraburkholderia eburnea</name>
    <dbReference type="NCBI Taxonomy" id="1189126"/>
    <lineage>
        <taxon>Bacteria</taxon>
        <taxon>Pseudomonadati</taxon>
        <taxon>Pseudomonadota</taxon>
        <taxon>Betaproteobacteria</taxon>
        <taxon>Burkholderiales</taxon>
        <taxon>Burkholderiaceae</taxon>
        <taxon>Paraburkholderia</taxon>
    </lineage>
</organism>
<feature type="domain" description="NAD(P)-binding" evidence="1">
    <location>
        <begin position="12"/>
        <end position="292"/>
    </location>
</feature>
<proteinExistence type="predicted"/>
<dbReference type="EMBL" id="PQGA01000001">
    <property type="protein sequence ID" value="POR55925.1"/>
    <property type="molecule type" value="Genomic_DNA"/>
</dbReference>
<dbReference type="Pfam" id="PF16363">
    <property type="entry name" value="GDP_Man_Dehyd"/>
    <property type="match status" value="1"/>
</dbReference>
<dbReference type="SUPFAM" id="SSF51735">
    <property type="entry name" value="NAD(P)-binding Rossmann-fold domains"/>
    <property type="match status" value="1"/>
</dbReference>
<dbReference type="InterPro" id="IPR036291">
    <property type="entry name" value="NAD(P)-bd_dom_sf"/>
</dbReference>
<evidence type="ECO:0000313" key="2">
    <source>
        <dbReference type="EMBL" id="POR55925.1"/>
    </source>
</evidence>
<keyword evidence="3" id="KW-1185">Reference proteome</keyword>
<dbReference type="PANTHER" id="PTHR43000">
    <property type="entry name" value="DTDP-D-GLUCOSE 4,6-DEHYDRATASE-RELATED"/>
    <property type="match status" value="1"/>
</dbReference>
<reference evidence="2 3" key="1">
    <citation type="submission" date="2018-01" db="EMBL/GenBank/DDBJ databases">
        <title>Genomic Encyclopedia of Type Strains, Phase III (KMG-III): the genomes of soil and plant-associated and newly described type strains.</title>
        <authorList>
            <person name="Whitman W."/>
        </authorList>
    </citation>
    <scope>NUCLEOTIDE SEQUENCE [LARGE SCALE GENOMIC DNA]</scope>
    <source>
        <strain evidence="2 3">JCM 18070</strain>
    </source>
</reference>
<dbReference type="InterPro" id="IPR020904">
    <property type="entry name" value="Sc_DH/Rdtase_CS"/>
</dbReference>
<dbReference type="OrthoDB" id="5295702at2"/>
<protein>
    <submittedName>
        <fullName evidence="2">GDP-D-mannose dehydratase</fullName>
    </submittedName>
</protein>
<sequence length="312" mass="34133">MTSRSGQSVQTLVTGRRGFTGAYLSDVLHAAGHTVVSGSYKDASSADSRDTDFDITSIEQCRRVIDELRPDYIVHLAAISFVGHANDLEFYHVNVLGTLNLLQACEDVGHTPRKILIASSANVYGNVESAAIDEQFPLAPVNHYAASKMAMEAMVRTWSERLPIVITRPFNYTGVGQSERFLVPKIVSHFLKREPVISLGNIDVARDFSDVRFVAQVYGALLESDVAGETFNVCTGQPYSLAQILELCGELTGHKIRVEVNPAFVRKTDVKTLVGSPARLLAQVPTAKPIPFDETLRWMLGVGPSLDAAERN</sequence>
<dbReference type="RefSeq" id="WP_103701874.1">
    <property type="nucleotide sequence ID" value="NZ_PQGA01000001.1"/>
</dbReference>
<evidence type="ECO:0000259" key="1">
    <source>
        <dbReference type="Pfam" id="PF16363"/>
    </source>
</evidence>
<dbReference type="AlphaFoldDB" id="A0A2S4MMQ7"/>
<evidence type="ECO:0000313" key="3">
    <source>
        <dbReference type="Proteomes" id="UP000237381"/>
    </source>
</evidence>
<accession>A0A2S4MMQ7</accession>
<dbReference type="PROSITE" id="PS00061">
    <property type="entry name" value="ADH_SHORT"/>
    <property type="match status" value="1"/>
</dbReference>
<dbReference type="Gene3D" id="3.90.25.10">
    <property type="entry name" value="UDP-galactose 4-epimerase, domain 1"/>
    <property type="match status" value="1"/>
</dbReference>
<dbReference type="Gene3D" id="3.40.50.720">
    <property type="entry name" value="NAD(P)-binding Rossmann-like Domain"/>
    <property type="match status" value="1"/>
</dbReference>
<name>A0A2S4MMQ7_9BURK</name>
<comment type="caution">
    <text evidence="2">The sequence shown here is derived from an EMBL/GenBank/DDBJ whole genome shotgun (WGS) entry which is preliminary data.</text>
</comment>